<dbReference type="EMBL" id="FNVG01000003">
    <property type="protein sequence ID" value="SEF69536.1"/>
    <property type="molecule type" value="Genomic_DNA"/>
</dbReference>
<reference evidence="2" key="2">
    <citation type="submission" date="2016-10" db="EMBL/GenBank/DDBJ databases">
        <authorList>
            <person name="de Groot N.N."/>
        </authorList>
    </citation>
    <scope>NUCLEOTIDE SEQUENCE [LARGE SCALE GENOMIC DNA]</scope>
    <source>
        <strain evidence="2">CGMCC 1.7062</strain>
    </source>
</reference>
<proteinExistence type="predicted"/>
<gene>
    <name evidence="1" type="ORF">SAMN04488244_1031</name>
    <name evidence="2" type="ORF">SAMN04488244_13724</name>
</gene>
<keyword evidence="3" id="KW-1185">Reference proteome</keyword>
<evidence type="ECO:0000313" key="2">
    <source>
        <dbReference type="EMBL" id="SEG71433.1"/>
    </source>
</evidence>
<dbReference type="Proteomes" id="UP000236721">
    <property type="component" value="Unassembled WGS sequence"/>
</dbReference>
<protein>
    <submittedName>
        <fullName evidence="2">Uncharacterized protein</fullName>
    </submittedName>
</protein>
<organism evidence="2 3">
    <name type="scientific">Vibrio hangzhouensis</name>
    <dbReference type="NCBI Taxonomy" id="462991"/>
    <lineage>
        <taxon>Bacteria</taxon>
        <taxon>Pseudomonadati</taxon>
        <taxon>Pseudomonadota</taxon>
        <taxon>Gammaproteobacteria</taxon>
        <taxon>Vibrionales</taxon>
        <taxon>Vibrionaceae</taxon>
        <taxon>Vibrio</taxon>
    </lineage>
</organism>
<name>A0A1H6CF38_9VIBR</name>
<sequence length="67" mass="7237">MFTSCVANVFSHTPGAVRIYSSDLKMSSQRASLLGLYALLAIFDLEPLDLQITAAPRSQVILAEHAS</sequence>
<dbReference type="AlphaFoldDB" id="A0A1H6CF38"/>
<dbReference type="EMBL" id="FNVG01000037">
    <property type="protein sequence ID" value="SEG71433.1"/>
    <property type="molecule type" value="Genomic_DNA"/>
</dbReference>
<reference evidence="3" key="1">
    <citation type="submission" date="2016-10" db="EMBL/GenBank/DDBJ databases">
        <authorList>
            <person name="Varghese N."/>
            <person name="Submissions S."/>
        </authorList>
    </citation>
    <scope>NUCLEOTIDE SEQUENCE [LARGE SCALE GENOMIC DNA]</scope>
    <source>
        <strain evidence="3">CGMCC 1.7062</strain>
    </source>
</reference>
<evidence type="ECO:0000313" key="1">
    <source>
        <dbReference type="EMBL" id="SEF69536.1"/>
    </source>
</evidence>
<evidence type="ECO:0000313" key="3">
    <source>
        <dbReference type="Proteomes" id="UP000236721"/>
    </source>
</evidence>
<accession>A0A1H6CF38</accession>